<dbReference type="AlphaFoldDB" id="A0AAU8PGW8"/>
<dbReference type="GO" id="GO:0003677">
    <property type="term" value="F:DNA binding"/>
    <property type="evidence" value="ECO:0007669"/>
    <property type="project" value="UniProtKB-UniRule"/>
</dbReference>
<dbReference type="Proteomes" id="UP000009229">
    <property type="component" value="Chromosome"/>
</dbReference>
<proteinExistence type="inferred from homology"/>
<evidence type="ECO:0000313" key="8">
    <source>
        <dbReference type="EMBL" id="AEG16655.1"/>
    </source>
</evidence>
<organism evidence="8 9">
    <name type="scientific">Desulfofundulus kuznetsovii (strain DSM 6115 / VKM B-1805 / 17)</name>
    <name type="common">Desulfotomaculum kuznetsovii</name>
    <dbReference type="NCBI Taxonomy" id="760568"/>
    <lineage>
        <taxon>Bacteria</taxon>
        <taxon>Bacillati</taxon>
        <taxon>Bacillota</taxon>
        <taxon>Clostridia</taxon>
        <taxon>Eubacteriales</taxon>
        <taxon>Peptococcaceae</taxon>
        <taxon>Desulfofundulus</taxon>
    </lineage>
</organism>
<keyword evidence="5 6" id="KW-0233">DNA recombination</keyword>
<dbReference type="KEGG" id="dku:Desku_3162"/>
<dbReference type="PANTHER" id="PTHR33217">
    <property type="entry name" value="TRANSPOSASE FOR INSERTION SEQUENCE ELEMENT IS1081"/>
    <property type="match status" value="1"/>
</dbReference>
<dbReference type="InterPro" id="IPR001207">
    <property type="entry name" value="Transposase_mutator"/>
</dbReference>
<evidence type="ECO:0000256" key="2">
    <source>
        <dbReference type="ARBA" id="ARBA00010961"/>
    </source>
</evidence>
<dbReference type="EMBL" id="CP002770">
    <property type="protein sequence ID" value="AEG16655.1"/>
    <property type="molecule type" value="Genomic_DNA"/>
</dbReference>
<evidence type="ECO:0000256" key="4">
    <source>
        <dbReference type="ARBA" id="ARBA00023125"/>
    </source>
</evidence>
<evidence type="ECO:0000256" key="5">
    <source>
        <dbReference type="ARBA" id="ARBA00023172"/>
    </source>
</evidence>
<dbReference type="GO" id="GO:0006313">
    <property type="term" value="P:DNA transposition"/>
    <property type="evidence" value="ECO:0007669"/>
    <property type="project" value="UniProtKB-UniRule"/>
</dbReference>
<evidence type="ECO:0000313" key="9">
    <source>
        <dbReference type="Proteomes" id="UP000009229"/>
    </source>
</evidence>
<protein>
    <recommendedName>
        <fullName evidence="6">Mutator family transposase</fullName>
    </recommendedName>
</protein>
<keyword evidence="9" id="KW-1185">Reference proteome</keyword>
<keyword evidence="3 6" id="KW-0815">Transposition</keyword>
<evidence type="ECO:0000256" key="1">
    <source>
        <dbReference type="ARBA" id="ARBA00002190"/>
    </source>
</evidence>
<comment type="function">
    <text evidence="1 6">Required for the transposition of the insertion element.</text>
</comment>
<sequence>MKDKTIRELAKGCRTVDDVHELLKNLFKDTIQQILEAEMEEHLGYKKHSPEGNNTGNSRNGYSKKTIKTRFGETEISVPRDRNGEFEPRIVRKYETTSNQLEEQIIAMYAKGMSTRDIEEHMRDIYGIDVSPTMVSKITDKILPMISEWQSRPLDLTLTPKI</sequence>
<dbReference type="Pfam" id="PF00872">
    <property type="entry name" value="Transposase_mut"/>
    <property type="match status" value="1"/>
</dbReference>
<accession>A0AAU8PGW8</accession>
<keyword evidence="4 6" id="KW-0238">DNA-binding</keyword>
<gene>
    <name evidence="8" type="ordered locus">Desku_3162</name>
</gene>
<evidence type="ECO:0000256" key="3">
    <source>
        <dbReference type="ARBA" id="ARBA00022578"/>
    </source>
</evidence>
<dbReference type="PANTHER" id="PTHR33217:SF8">
    <property type="entry name" value="MUTATOR FAMILY TRANSPOSASE"/>
    <property type="match status" value="1"/>
</dbReference>
<evidence type="ECO:0000256" key="7">
    <source>
        <dbReference type="SAM" id="MobiDB-lite"/>
    </source>
</evidence>
<feature type="compositionally biased region" description="Polar residues" evidence="7">
    <location>
        <begin position="51"/>
        <end position="63"/>
    </location>
</feature>
<reference evidence="9" key="1">
    <citation type="submission" date="2011-05" db="EMBL/GenBank/DDBJ databases">
        <title>Complete sequence of Desulfotomaculum kuznetsovii DSM 6115.</title>
        <authorList>
            <person name="Lucas S."/>
            <person name="Han J."/>
            <person name="Lapidus A."/>
            <person name="Cheng J.-F."/>
            <person name="Goodwin L."/>
            <person name="Pitluck S."/>
            <person name="Peters L."/>
            <person name="Mikhailova N."/>
            <person name="Lu M."/>
            <person name="Saunders E."/>
            <person name="Han C."/>
            <person name="Tapia R."/>
            <person name="Land M."/>
            <person name="Hauser L."/>
            <person name="Kyrpides N."/>
            <person name="Ivanova N."/>
            <person name="Pagani I."/>
            <person name="Nazina T."/>
            <person name="Ivanova A."/>
            <person name="Parshina S."/>
            <person name="Kuever J."/>
            <person name="Muyzer G."/>
            <person name="Plugge C."/>
            <person name="Stams A."/>
            <person name="Woyke T."/>
        </authorList>
    </citation>
    <scope>NUCLEOTIDE SEQUENCE [LARGE SCALE GENOMIC DNA]</scope>
    <source>
        <strain evidence="9">DSM 6115 / VKM B-1805 / 17</strain>
    </source>
</reference>
<evidence type="ECO:0000256" key="6">
    <source>
        <dbReference type="RuleBase" id="RU365089"/>
    </source>
</evidence>
<dbReference type="GO" id="GO:0004803">
    <property type="term" value="F:transposase activity"/>
    <property type="evidence" value="ECO:0007669"/>
    <property type="project" value="UniProtKB-UniRule"/>
</dbReference>
<keyword evidence="6" id="KW-0814">Transposable element</keyword>
<feature type="region of interest" description="Disordered" evidence="7">
    <location>
        <begin position="44"/>
        <end position="75"/>
    </location>
</feature>
<name>A0AAU8PGW8_DESK7</name>
<comment type="similarity">
    <text evidence="2 6">Belongs to the transposase mutator family.</text>
</comment>